<keyword evidence="3" id="KW-0255">Endonuclease</keyword>
<sequence length="85" mass="10314">MRQVFEHKTAQVPGFTKKYRVERLVWWEAHEDINVAITREKRIKRWRRDWKTTMIERENPDWIDLFASIGGTEPAGLAPLHLRNW</sequence>
<dbReference type="CDD" id="cd10448">
    <property type="entry name" value="GIY-YIG_unchar_3"/>
    <property type="match status" value="1"/>
</dbReference>
<dbReference type="InterPro" id="IPR035901">
    <property type="entry name" value="GIY-YIG_endonuc_sf"/>
</dbReference>
<evidence type="ECO:0000313" key="4">
    <source>
        <dbReference type="Proteomes" id="UP000199759"/>
    </source>
</evidence>
<dbReference type="Gene3D" id="3.40.1440.10">
    <property type="entry name" value="GIY-YIG endonuclease"/>
    <property type="match status" value="1"/>
</dbReference>
<keyword evidence="3" id="KW-0540">Nuclease</keyword>
<comment type="similarity">
    <text evidence="1">Belongs to the UPF0213 family.</text>
</comment>
<dbReference type="GO" id="GO:0004519">
    <property type="term" value="F:endonuclease activity"/>
    <property type="evidence" value="ECO:0007669"/>
    <property type="project" value="UniProtKB-KW"/>
</dbReference>
<gene>
    <name evidence="3" type="ORF">SAMN04488568_11719</name>
</gene>
<evidence type="ECO:0000259" key="2">
    <source>
        <dbReference type="PROSITE" id="PS50164"/>
    </source>
</evidence>
<dbReference type="InterPro" id="IPR050190">
    <property type="entry name" value="UPF0213_domain"/>
</dbReference>
<feature type="domain" description="GIY-YIG" evidence="2">
    <location>
        <begin position="1"/>
        <end position="53"/>
    </location>
</feature>
<evidence type="ECO:0000256" key="1">
    <source>
        <dbReference type="ARBA" id="ARBA00007435"/>
    </source>
</evidence>
<dbReference type="PROSITE" id="PS50164">
    <property type="entry name" value="GIY_YIG"/>
    <property type="match status" value="1"/>
</dbReference>
<accession>A0A1G9UZ70</accession>
<dbReference type="Proteomes" id="UP000199759">
    <property type="component" value="Unassembled WGS sequence"/>
</dbReference>
<reference evidence="3 4" key="1">
    <citation type="submission" date="2016-10" db="EMBL/GenBank/DDBJ databases">
        <authorList>
            <person name="de Groot N.N."/>
        </authorList>
    </citation>
    <scope>NUCLEOTIDE SEQUENCE [LARGE SCALE GENOMIC DNA]</scope>
    <source>
        <strain evidence="3 4">DSM 16077</strain>
    </source>
</reference>
<dbReference type="PANTHER" id="PTHR34477">
    <property type="entry name" value="UPF0213 PROTEIN YHBQ"/>
    <property type="match status" value="1"/>
</dbReference>
<protein>
    <submittedName>
        <fullName evidence="3">Putative endonuclease</fullName>
    </submittedName>
</protein>
<dbReference type="InterPro" id="IPR000305">
    <property type="entry name" value="GIY-YIG_endonuc"/>
</dbReference>
<proteinExistence type="inferred from homology"/>
<organism evidence="3 4">
    <name type="scientific">Maricaulis salignorans</name>
    <dbReference type="NCBI Taxonomy" id="144026"/>
    <lineage>
        <taxon>Bacteria</taxon>
        <taxon>Pseudomonadati</taxon>
        <taxon>Pseudomonadota</taxon>
        <taxon>Alphaproteobacteria</taxon>
        <taxon>Maricaulales</taxon>
        <taxon>Maricaulaceae</taxon>
        <taxon>Maricaulis</taxon>
    </lineage>
</organism>
<dbReference type="PANTHER" id="PTHR34477:SF5">
    <property type="entry name" value="BSL5627 PROTEIN"/>
    <property type="match status" value="1"/>
</dbReference>
<name>A0A1G9UZ70_9PROT</name>
<evidence type="ECO:0000313" key="3">
    <source>
        <dbReference type="EMBL" id="SDM65198.1"/>
    </source>
</evidence>
<dbReference type="AlphaFoldDB" id="A0A1G9UZ70"/>
<dbReference type="SUPFAM" id="SSF82771">
    <property type="entry name" value="GIY-YIG endonuclease"/>
    <property type="match status" value="1"/>
</dbReference>
<dbReference type="EMBL" id="FNHG01000017">
    <property type="protein sequence ID" value="SDM65198.1"/>
    <property type="molecule type" value="Genomic_DNA"/>
</dbReference>
<dbReference type="STRING" id="144026.SAMN04488568_11719"/>
<keyword evidence="3" id="KW-0378">Hydrolase</keyword>
<keyword evidence="4" id="KW-1185">Reference proteome</keyword>